<evidence type="ECO:0000313" key="2">
    <source>
        <dbReference type="EMBL" id="CAE6539644.1"/>
    </source>
</evidence>
<sequence>MSEDEISHIFDSGVNMLNQAKSNPCSSSYRDSITQAKHYIDQVLDLAERDDPNFSEYLHTWASVHALCLALVDYSPDLDSYLASSPLIETLNNWFHRDDHAWPTEELYIEDQALDGFWAGVSQIQDDRYFSLNNPALLSSGALAASVDALGEAISHSSHNASLSRIWNLCRSVALYLNLDVYNPSEVSLCISLLGNAMAMDDTREVPSSNDVDPFLLKVIDRMLHNPQNKTRQNSLRSLATFYAQRQLSAFNRLWSSYQTDPDANFASLDNAISASFEGILWTEDIGVPSIRFDLIFGHAIAAYERFNIFQRLEDLQDSVKFLQEVQSYPDTANNKRAVARQLYAAMLANLAYVLSESAENWEKSLTFWRQSVLATDSNAPDLARRLFELGNLAFRLSGASEDWKPEYLAEACHAYEKAAIATTDTAFIAQIRFELASTLHHRFLNTGVQEDFDNSVRVGTDACDLIRQTPSLAQGDPHWTGIYRQCVKLIRFIQENFKRDDKTITEQLELVIQLLQLIIPYPHHNRLLAMNRLGLAYTLLARVQCRGGQPTAMVLASLRKALDIHEATLKETRPDDFLLHARQTFVGLTYHQLSGVDDGNRSKHLDSAIDFLRRAWLAGSNNLNSSVRLAKALEDRYKLLGKRSDLDECVSLLTEEGFQFGYSKTFLDAAIQLVGICHEYNFPDIVITAYRRVFKALRKMTQLGLSSTERQDALLYSVGYACDAAASALKTNKVMTAVELLEEGRNLFFSQLLAIQTDTSAVRLQDPDLASTLDETLERIRRYHRATDSAGYQANQVRYGGGIADDIDEITRDHNPESQQLLHYGKELERYLESARKLPGLSNFVGLNPFSHLNQAAQLCPVVYLNISSFRCDALVIRGDSDVLVVPLPTTSTKVLTLSQTMRRAVVQQGRGVRQVASEDNTRAIVQRGIKWQTPVQEVQSALHQLWDTIVQPVLLALGYLRLDSASSSNTLPHICWCPSGPSATFLPLHAAGDYSRDSEHWAMTHVISTYTPTISSLLRSLERVSHNNARDARLLLISQPASPPNLPLPGVVVERDRILATFGEIEGLSNVTSLHDEAGRVGDVVKQLSSHEMLHLACHGIQDMFDPLESSVVLYEGNLTIREIIKAPLPNAELVYLSACQTATGSISTPDESFSLAGSFLFAGYKGAVATMWSIDDKDGCDVATSFYKHILQKDGSPVSNAAFALHYAVQELLEANPGINPTRWIPFVYFGVPGANIVNVD</sequence>
<organism evidence="2 3">
    <name type="scientific">Rhizoctonia solani</name>
    <dbReference type="NCBI Taxonomy" id="456999"/>
    <lineage>
        <taxon>Eukaryota</taxon>
        <taxon>Fungi</taxon>
        <taxon>Dikarya</taxon>
        <taxon>Basidiomycota</taxon>
        <taxon>Agaricomycotina</taxon>
        <taxon>Agaricomycetes</taxon>
        <taxon>Cantharellales</taxon>
        <taxon>Ceratobasidiaceae</taxon>
        <taxon>Rhizoctonia</taxon>
    </lineage>
</organism>
<protein>
    <recommendedName>
        <fullName evidence="1">CHAT domain-containing protein</fullName>
    </recommendedName>
</protein>
<evidence type="ECO:0000259" key="1">
    <source>
        <dbReference type="Pfam" id="PF12770"/>
    </source>
</evidence>
<feature type="domain" description="CHAT" evidence="1">
    <location>
        <begin position="942"/>
        <end position="1234"/>
    </location>
</feature>
<dbReference type="EMBL" id="CAJMWV010009646">
    <property type="protein sequence ID" value="CAE6539644.1"/>
    <property type="molecule type" value="Genomic_DNA"/>
</dbReference>
<evidence type="ECO:0000313" key="3">
    <source>
        <dbReference type="Proteomes" id="UP000663831"/>
    </source>
</evidence>
<comment type="caution">
    <text evidence="2">The sequence shown here is derived from an EMBL/GenBank/DDBJ whole genome shotgun (WGS) entry which is preliminary data.</text>
</comment>
<dbReference type="Proteomes" id="UP000663831">
    <property type="component" value="Unassembled WGS sequence"/>
</dbReference>
<dbReference type="Pfam" id="PF12770">
    <property type="entry name" value="CHAT"/>
    <property type="match status" value="1"/>
</dbReference>
<dbReference type="AlphaFoldDB" id="A0A8H3DSK7"/>
<reference evidence="2" key="1">
    <citation type="submission" date="2021-01" db="EMBL/GenBank/DDBJ databases">
        <authorList>
            <person name="Kaushik A."/>
        </authorList>
    </citation>
    <scope>NUCLEOTIDE SEQUENCE</scope>
    <source>
        <strain evidence="2">AG3-1AP</strain>
    </source>
</reference>
<gene>
    <name evidence="2" type="ORF">RDB_LOCUS172451</name>
</gene>
<proteinExistence type="predicted"/>
<name>A0A8H3DSK7_9AGAM</name>
<accession>A0A8H3DSK7</accession>
<dbReference type="InterPro" id="IPR024983">
    <property type="entry name" value="CHAT_dom"/>
</dbReference>